<feature type="domain" description="C2H2-type" evidence="6">
    <location>
        <begin position="185"/>
        <end position="213"/>
    </location>
</feature>
<keyword evidence="4" id="KW-0862">Zinc</keyword>
<dbReference type="PANTHER" id="PTHR24403">
    <property type="entry name" value="ZINC FINGER PROTEIN"/>
    <property type="match status" value="1"/>
</dbReference>
<dbReference type="PROSITE" id="PS50157">
    <property type="entry name" value="ZINC_FINGER_C2H2_2"/>
    <property type="match status" value="4"/>
</dbReference>
<sequence>MDVSYIETAQTSNFIKLEDKSFVHQFIDAKGKIWERNNFKETFEETICGQTNDSYKLNLAKIESQQTEEYFSVGSETVSKEFIDVERKIFDQEVVIKCEPIEDVEIDDENRTVISEADLSEEDSKTVLHELIDGKNWYDGSISEDFVNVEKIKEGGFAIQKETSEVNCSQLVLKKREPNFSCRNYKCSHCDYQTPRQSHLKSHVDGIHLGLKNHKCGQCDYQATQKINLMKHIENVHLRIKNFKCNQCDYQAYQKFCLIKHIESVHNVIRKHACNYCDYRGRRKQHLVHHIKTVHLGIKKHKCNRCDYQTTLQNTLKIHMNTVHLGIKDHKCSECDYETGRKDHLKDHINSIHLRIKTSNAISVIIKHL</sequence>
<feature type="domain" description="C2H2-type" evidence="6">
    <location>
        <begin position="330"/>
        <end position="358"/>
    </location>
</feature>
<evidence type="ECO:0000256" key="3">
    <source>
        <dbReference type="ARBA" id="ARBA00022771"/>
    </source>
</evidence>
<name>A0ABD2MY97_9CUCU</name>
<evidence type="ECO:0000256" key="1">
    <source>
        <dbReference type="ARBA" id="ARBA00022723"/>
    </source>
</evidence>
<feature type="domain" description="C2H2-type" evidence="6">
    <location>
        <begin position="272"/>
        <end position="300"/>
    </location>
</feature>
<reference evidence="7 8" key="1">
    <citation type="journal article" date="2021" name="BMC Biol.">
        <title>Horizontally acquired antibacterial genes associated with adaptive radiation of ladybird beetles.</title>
        <authorList>
            <person name="Li H.S."/>
            <person name="Tang X.F."/>
            <person name="Huang Y.H."/>
            <person name="Xu Z.Y."/>
            <person name="Chen M.L."/>
            <person name="Du X.Y."/>
            <person name="Qiu B.Y."/>
            <person name="Chen P.T."/>
            <person name="Zhang W."/>
            <person name="Slipinski A."/>
            <person name="Escalona H.E."/>
            <person name="Waterhouse R.M."/>
            <person name="Zwick A."/>
            <person name="Pang H."/>
        </authorList>
    </citation>
    <scope>NUCLEOTIDE SEQUENCE [LARGE SCALE GENOMIC DNA]</scope>
    <source>
        <strain evidence="7">SYSU2018</strain>
    </source>
</reference>
<keyword evidence="1" id="KW-0479">Metal-binding</keyword>
<keyword evidence="3 5" id="KW-0863">Zinc-finger</keyword>
<dbReference type="SMART" id="SM00355">
    <property type="entry name" value="ZnF_C2H2"/>
    <property type="match status" value="6"/>
</dbReference>
<dbReference type="Proteomes" id="UP001516400">
    <property type="component" value="Unassembled WGS sequence"/>
</dbReference>
<feature type="domain" description="C2H2-type" evidence="6">
    <location>
        <begin position="301"/>
        <end position="329"/>
    </location>
</feature>
<dbReference type="InterPro" id="IPR013087">
    <property type="entry name" value="Znf_C2H2_type"/>
</dbReference>
<keyword evidence="8" id="KW-1185">Reference proteome</keyword>
<evidence type="ECO:0000256" key="2">
    <source>
        <dbReference type="ARBA" id="ARBA00022737"/>
    </source>
</evidence>
<evidence type="ECO:0000313" key="7">
    <source>
        <dbReference type="EMBL" id="KAL3271190.1"/>
    </source>
</evidence>
<evidence type="ECO:0000313" key="8">
    <source>
        <dbReference type="Proteomes" id="UP001516400"/>
    </source>
</evidence>
<evidence type="ECO:0000256" key="5">
    <source>
        <dbReference type="PROSITE-ProRule" id="PRU00042"/>
    </source>
</evidence>
<comment type="caution">
    <text evidence="7">The sequence shown here is derived from an EMBL/GenBank/DDBJ whole genome shotgun (WGS) entry which is preliminary data.</text>
</comment>
<keyword evidence="2" id="KW-0677">Repeat</keyword>
<dbReference type="PANTHER" id="PTHR24403:SF67">
    <property type="entry name" value="FI01116P-RELATED"/>
    <property type="match status" value="1"/>
</dbReference>
<dbReference type="SUPFAM" id="SSF57667">
    <property type="entry name" value="beta-beta-alpha zinc fingers"/>
    <property type="match status" value="3"/>
</dbReference>
<gene>
    <name evidence="7" type="ORF">HHI36_021686</name>
</gene>
<dbReference type="AlphaFoldDB" id="A0ABD2MY97"/>
<dbReference type="EMBL" id="JABFTP020000042">
    <property type="protein sequence ID" value="KAL3271190.1"/>
    <property type="molecule type" value="Genomic_DNA"/>
</dbReference>
<dbReference type="InterPro" id="IPR050688">
    <property type="entry name" value="Zinc_finger/UBP_domain"/>
</dbReference>
<proteinExistence type="predicted"/>
<accession>A0ABD2MY97</accession>
<organism evidence="7 8">
    <name type="scientific">Cryptolaemus montrouzieri</name>
    <dbReference type="NCBI Taxonomy" id="559131"/>
    <lineage>
        <taxon>Eukaryota</taxon>
        <taxon>Metazoa</taxon>
        <taxon>Ecdysozoa</taxon>
        <taxon>Arthropoda</taxon>
        <taxon>Hexapoda</taxon>
        <taxon>Insecta</taxon>
        <taxon>Pterygota</taxon>
        <taxon>Neoptera</taxon>
        <taxon>Endopterygota</taxon>
        <taxon>Coleoptera</taxon>
        <taxon>Polyphaga</taxon>
        <taxon>Cucujiformia</taxon>
        <taxon>Coccinelloidea</taxon>
        <taxon>Coccinellidae</taxon>
        <taxon>Scymninae</taxon>
        <taxon>Scymnini</taxon>
        <taxon>Cryptolaemus</taxon>
    </lineage>
</organism>
<protein>
    <recommendedName>
        <fullName evidence="6">C2H2-type domain-containing protein</fullName>
    </recommendedName>
</protein>
<evidence type="ECO:0000256" key="4">
    <source>
        <dbReference type="ARBA" id="ARBA00022833"/>
    </source>
</evidence>
<dbReference type="GO" id="GO:0008270">
    <property type="term" value="F:zinc ion binding"/>
    <property type="evidence" value="ECO:0007669"/>
    <property type="project" value="UniProtKB-KW"/>
</dbReference>
<dbReference type="Gene3D" id="3.30.160.60">
    <property type="entry name" value="Classic Zinc Finger"/>
    <property type="match status" value="3"/>
</dbReference>
<evidence type="ECO:0000259" key="6">
    <source>
        <dbReference type="PROSITE" id="PS50157"/>
    </source>
</evidence>
<dbReference type="InterPro" id="IPR036236">
    <property type="entry name" value="Znf_C2H2_sf"/>
</dbReference>